<evidence type="ECO:0000259" key="6">
    <source>
        <dbReference type="SMART" id="SM00889"/>
    </source>
</evidence>
<feature type="domain" description="Translation elongation factor EFG/EF2" evidence="6">
    <location>
        <begin position="163"/>
        <end position="281"/>
    </location>
</feature>
<dbReference type="SUPFAM" id="SSF54211">
    <property type="entry name" value="Ribosomal protein S5 domain 2-like"/>
    <property type="match status" value="1"/>
</dbReference>
<dbReference type="FunFam" id="3.30.70.240:FF:000001">
    <property type="entry name" value="Elongation factor G"/>
    <property type="match status" value="1"/>
</dbReference>
<dbReference type="AlphaFoldDB" id="A0AAW2M198"/>
<dbReference type="InterPro" id="IPR047872">
    <property type="entry name" value="EFG_IV"/>
</dbReference>
<dbReference type="FunFam" id="3.30.70.870:FF:000001">
    <property type="entry name" value="Elongation factor G"/>
    <property type="match status" value="1"/>
</dbReference>
<dbReference type="Gene3D" id="2.40.30.10">
    <property type="entry name" value="Translation factors"/>
    <property type="match status" value="1"/>
</dbReference>
<dbReference type="SMART" id="SM00889">
    <property type="entry name" value="EFG_IV"/>
    <property type="match status" value="1"/>
</dbReference>
<dbReference type="GO" id="GO:0003746">
    <property type="term" value="F:translation elongation factor activity"/>
    <property type="evidence" value="ECO:0007669"/>
    <property type="project" value="UniProtKB-KW"/>
</dbReference>
<dbReference type="Gene3D" id="3.30.70.870">
    <property type="entry name" value="Elongation Factor G (Translational Gtpase), domain 3"/>
    <property type="match status" value="1"/>
</dbReference>
<dbReference type="SMART" id="SM00838">
    <property type="entry name" value="EFG_C"/>
    <property type="match status" value="1"/>
</dbReference>
<reference evidence="7" key="2">
    <citation type="journal article" date="2024" name="Plant">
        <title>Genomic evolution and insights into agronomic trait innovations of Sesamum species.</title>
        <authorList>
            <person name="Miao H."/>
            <person name="Wang L."/>
            <person name="Qu L."/>
            <person name="Liu H."/>
            <person name="Sun Y."/>
            <person name="Le M."/>
            <person name="Wang Q."/>
            <person name="Wei S."/>
            <person name="Zheng Y."/>
            <person name="Lin W."/>
            <person name="Duan Y."/>
            <person name="Cao H."/>
            <person name="Xiong S."/>
            <person name="Wang X."/>
            <person name="Wei L."/>
            <person name="Li C."/>
            <person name="Ma Q."/>
            <person name="Ju M."/>
            <person name="Zhao R."/>
            <person name="Li G."/>
            <person name="Mu C."/>
            <person name="Tian Q."/>
            <person name="Mei H."/>
            <person name="Zhang T."/>
            <person name="Gao T."/>
            <person name="Zhang H."/>
        </authorList>
    </citation>
    <scope>NUCLEOTIDE SEQUENCE</scope>
    <source>
        <strain evidence="7">KEN8</strain>
    </source>
</reference>
<evidence type="ECO:0000313" key="7">
    <source>
        <dbReference type="EMBL" id="KAL0324430.1"/>
    </source>
</evidence>
<dbReference type="PANTHER" id="PTHR43261:SF1">
    <property type="entry name" value="RIBOSOME-RELEASING FACTOR 2, MITOCHONDRIAL"/>
    <property type="match status" value="1"/>
</dbReference>
<dbReference type="PANTHER" id="PTHR43261">
    <property type="entry name" value="TRANSLATION ELONGATION FACTOR G-RELATED"/>
    <property type="match status" value="1"/>
</dbReference>
<dbReference type="InterPro" id="IPR041095">
    <property type="entry name" value="EFG_II"/>
</dbReference>
<accession>A0AAW2M198</accession>
<keyword evidence="4" id="KW-0342">GTP-binding</keyword>
<dbReference type="FunFam" id="2.40.30.10:FF:000006">
    <property type="entry name" value="Elongation factor G"/>
    <property type="match status" value="1"/>
</dbReference>
<dbReference type="Pfam" id="PF14492">
    <property type="entry name" value="EFG_III"/>
    <property type="match status" value="1"/>
</dbReference>
<dbReference type="Pfam" id="PF03144">
    <property type="entry name" value="GTP_EFTU_D2"/>
    <property type="match status" value="1"/>
</dbReference>
<dbReference type="InterPro" id="IPR005517">
    <property type="entry name" value="Transl_elong_EFG/EF2_IV"/>
</dbReference>
<evidence type="ECO:0000259" key="5">
    <source>
        <dbReference type="SMART" id="SM00838"/>
    </source>
</evidence>
<name>A0AAW2M198_9LAMI</name>
<evidence type="ECO:0000256" key="4">
    <source>
        <dbReference type="ARBA" id="ARBA00023134"/>
    </source>
</evidence>
<dbReference type="InterPro" id="IPR009022">
    <property type="entry name" value="EFG_III"/>
</dbReference>
<dbReference type="Gene3D" id="3.30.70.240">
    <property type="match status" value="1"/>
</dbReference>
<dbReference type="GO" id="GO:0005525">
    <property type="term" value="F:GTP binding"/>
    <property type="evidence" value="ECO:0007669"/>
    <property type="project" value="UniProtKB-KW"/>
</dbReference>
<evidence type="ECO:0000256" key="3">
    <source>
        <dbReference type="ARBA" id="ARBA00022917"/>
    </source>
</evidence>
<organism evidence="7">
    <name type="scientific">Sesamum calycinum</name>
    <dbReference type="NCBI Taxonomy" id="2727403"/>
    <lineage>
        <taxon>Eukaryota</taxon>
        <taxon>Viridiplantae</taxon>
        <taxon>Streptophyta</taxon>
        <taxon>Embryophyta</taxon>
        <taxon>Tracheophyta</taxon>
        <taxon>Spermatophyta</taxon>
        <taxon>Magnoliopsida</taxon>
        <taxon>eudicotyledons</taxon>
        <taxon>Gunneridae</taxon>
        <taxon>Pentapetalae</taxon>
        <taxon>asterids</taxon>
        <taxon>lamiids</taxon>
        <taxon>Lamiales</taxon>
        <taxon>Pedaliaceae</taxon>
        <taxon>Sesamum</taxon>
    </lineage>
</organism>
<dbReference type="CDD" id="cd01434">
    <property type="entry name" value="EFG_mtEFG1_IV"/>
    <property type="match status" value="1"/>
</dbReference>
<feature type="domain" description="Elongation factor EFG" evidence="5">
    <location>
        <begin position="268"/>
        <end position="344"/>
    </location>
</feature>
<dbReference type="InterPro" id="IPR004161">
    <property type="entry name" value="EFTu-like_2"/>
</dbReference>
<dbReference type="SUPFAM" id="SSF50447">
    <property type="entry name" value="Translation proteins"/>
    <property type="match status" value="1"/>
</dbReference>
<dbReference type="GO" id="GO:0032790">
    <property type="term" value="P:ribosome disassembly"/>
    <property type="evidence" value="ECO:0007669"/>
    <property type="project" value="TreeGrafter"/>
</dbReference>
<dbReference type="CDD" id="cd16262">
    <property type="entry name" value="EFG_III"/>
    <property type="match status" value="1"/>
</dbReference>
<dbReference type="Gene3D" id="3.30.230.10">
    <property type="match status" value="2"/>
</dbReference>
<keyword evidence="3" id="KW-0648">Protein biosynthesis</keyword>
<dbReference type="InterPro" id="IPR035649">
    <property type="entry name" value="EFG_V"/>
</dbReference>
<sequence length="353" mass="38518">MSDPFVGSLTFVRVYAGKLDAGSYVLNANKGKKERIGRLLEMHANSREDVKVALTGDIVALAGLKDTITGETLCDPEKPIVLERMDFPDPVIKVAIEPKTKADVDKMAVGLIKLAQEDPSFHFSRDEEINQTVIEGMGELHLEIIVDRLKREFKVEANVGAPQVNYRESISKVTEVKYVHKKQSGGAGQFADVTIRFEPLEAGSGYEFKSEIKGGAVPREYIPGVMKGLEESMSNGVLAGYPVVDVRAVLVDGSYHDVDSSVLAFQLAAREHLGDVIGDLNSRRGQINNFGDKPGGLKVVDALVPLAEMFQYVSTLRGMTKGRASYTMQLAKFDVVPQHIQNQLAAKQEAVAA</sequence>
<dbReference type="FunFam" id="3.30.230.10:FF:000003">
    <property type="entry name" value="Elongation factor G"/>
    <property type="match status" value="1"/>
</dbReference>
<dbReference type="CDD" id="cd04088">
    <property type="entry name" value="EFG_mtEFG_II"/>
    <property type="match status" value="1"/>
</dbReference>
<evidence type="ECO:0000256" key="2">
    <source>
        <dbReference type="ARBA" id="ARBA00022768"/>
    </source>
</evidence>
<gene>
    <name evidence="7" type="ORF">Scaly_2410100</name>
</gene>
<reference evidence="7" key="1">
    <citation type="submission" date="2020-06" db="EMBL/GenBank/DDBJ databases">
        <authorList>
            <person name="Li T."/>
            <person name="Hu X."/>
            <person name="Zhang T."/>
            <person name="Song X."/>
            <person name="Zhang H."/>
            <person name="Dai N."/>
            <person name="Sheng W."/>
            <person name="Hou X."/>
            <person name="Wei L."/>
        </authorList>
    </citation>
    <scope>NUCLEOTIDE SEQUENCE</scope>
    <source>
        <strain evidence="7">KEN8</strain>
        <tissue evidence="7">Leaf</tissue>
    </source>
</reference>
<dbReference type="InterPro" id="IPR020568">
    <property type="entry name" value="Ribosomal_Su5_D2-typ_SF"/>
</dbReference>
<dbReference type="InterPro" id="IPR014721">
    <property type="entry name" value="Ribsml_uS5_D2-typ_fold_subgr"/>
</dbReference>
<proteinExistence type="predicted"/>
<protein>
    <submittedName>
        <fullName evidence="7">Elongation factor G-1, chloroplastic</fullName>
    </submittedName>
</protein>
<dbReference type="EMBL" id="JACGWM010000015">
    <property type="protein sequence ID" value="KAL0324430.1"/>
    <property type="molecule type" value="Genomic_DNA"/>
</dbReference>
<keyword evidence="2 7" id="KW-0251">Elongation factor</keyword>
<dbReference type="InterPro" id="IPR000640">
    <property type="entry name" value="EFG_V-like"/>
</dbReference>
<dbReference type="SUPFAM" id="SSF54980">
    <property type="entry name" value="EF-G C-terminal domain-like"/>
    <property type="match status" value="2"/>
</dbReference>
<comment type="caution">
    <text evidence="7">The sequence shown here is derived from an EMBL/GenBank/DDBJ whole genome shotgun (WGS) entry which is preliminary data.</text>
</comment>
<dbReference type="CDD" id="cd03713">
    <property type="entry name" value="EFG_mtEFG_C"/>
    <property type="match status" value="1"/>
</dbReference>
<dbReference type="InterPro" id="IPR035647">
    <property type="entry name" value="EFG_III/V"/>
</dbReference>
<keyword evidence="1" id="KW-0547">Nucleotide-binding</keyword>
<dbReference type="InterPro" id="IPR009000">
    <property type="entry name" value="Transl_B-barrel_sf"/>
</dbReference>
<dbReference type="Pfam" id="PF03764">
    <property type="entry name" value="EFG_IV"/>
    <property type="match status" value="1"/>
</dbReference>
<evidence type="ECO:0000256" key="1">
    <source>
        <dbReference type="ARBA" id="ARBA00022741"/>
    </source>
</evidence>